<dbReference type="InterPro" id="IPR027623">
    <property type="entry name" value="AmmeMemoSam_A"/>
</dbReference>
<dbReference type="InterPro" id="IPR027485">
    <property type="entry name" value="AMMECR1_N"/>
</dbReference>
<dbReference type="NCBIfam" id="TIGR04335">
    <property type="entry name" value="AmmeMemoSam_A"/>
    <property type="match status" value="1"/>
</dbReference>
<dbReference type="STRING" id="326298.Suden_1850"/>
<dbReference type="Proteomes" id="UP000002714">
    <property type="component" value="Chromosome"/>
</dbReference>
<dbReference type="AlphaFoldDB" id="Q30PF7"/>
<organism evidence="2 3">
    <name type="scientific">Sulfurimonas denitrificans (strain ATCC 33889 / DSM 1251)</name>
    <name type="common">Thiomicrospira denitrificans (strain ATCC 33889 / DSM 1251)</name>
    <dbReference type="NCBI Taxonomy" id="326298"/>
    <lineage>
        <taxon>Bacteria</taxon>
        <taxon>Pseudomonadati</taxon>
        <taxon>Campylobacterota</taxon>
        <taxon>Epsilonproteobacteria</taxon>
        <taxon>Campylobacterales</taxon>
        <taxon>Sulfurimonadaceae</taxon>
        <taxon>Sulfurimonas</taxon>
    </lineage>
</organism>
<dbReference type="Gene3D" id="3.30.1490.150">
    <property type="entry name" value="Hypothetical protein ph0010, domain 2"/>
    <property type="match status" value="1"/>
</dbReference>
<evidence type="ECO:0000259" key="1">
    <source>
        <dbReference type="PROSITE" id="PS51112"/>
    </source>
</evidence>
<dbReference type="EMBL" id="CP000153">
    <property type="protein sequence ID" value="ABB45124.1"/>
    <property type="molecule type" value="Genomic_DNA"/>
</dbReference>
<accession>Q30PF7</accession>
<dbReference type="KEGG" id="tdn:Suden_1850"/>
<sequence>MIEGIVLRVAKSAILSRFDSSYSFDKKALEDEYPFLKESGASFVTLKHNGKLRGCIGSIIAHRTLLEDIINNAISSAFKDPRFKALSKEELTNLNLEVSILTPPEILEYEDYEDLLKKVTPLKDGLILNYGSYQGTFLPQVWDELKTQELFLEHLSYKAGANPSIYAYHPTIYRYRVEAIEENFDEVLSL</sequence>
<dbReference type="OrthoDB" id="9782820at2"/>
<proteinExistence type="predicted"/>
<dbReference type="PANTHER" id="PTHR13016:SF0">
    <property type="entry name" value="AMME SYNDROME CANDIDATE GENE 1 PROTEIN"/>
    <property type="match status" value="1"/>
</dbReference>
<feature type="domain" description="AMMECR1" evidence="1">
    <location>
        <begin position="1"/>
        <end position="190"/>
    </location>
</feature>
<reference evidence="2 3" key="1">
    <citation type="journal article" date="2008" name="Appl. Environ. Microbiol.">
        <title>Genome of the epsilonproteobacterial chemolithoautotroph Sulfurimonas denitrificans.</title>
        <authorList>
            <person name="Sievert S.M."/>
            <person name="Scott K.M."/>
            <person name="Klotz M.G."/>
            <person name="Chain P.S.G."/>
            <person name="Hauser L.J."/>
            <person name="Hemp J."/>
            <person name="Huegler M."/>
            <person name="Land M."/>
            <person name="Lapidus A."/>
            <person name="Larimer F.W."/>
            <person name="Lucas S."/>
            <person name="Malfatti S.A."/>
            <person name="Meyer F."/>
            <person name="Paulsen I.T."/>
            <person name="Ren Q."/>
            <person name="Simon J."/>
            <person name="Bailey K."/>
            <person name="Diaz E."/>
            <person name="Fitzpatrick K.A."/>
            <person name="Glover B."/>
            <person name="Gwatney N."/>
            <person name="Korajkic A."/>
            <person name="Long A."/>
            <person name="Mobberley J.M."/>
            <person name="Pantry S.N."/>
            <person name="Pazder G."/>
            <person name="Peterson S."/>
            <person name="Quintanilla J.D."/>
            <person name="Sprinkle R."/>
            <person name="Stephens J."/>
            <person name="Thomas P."/>
            <person name="Vaughn R."/>
            <person name="Weber M.J."/>
            <person name="Wooten L.L."/>
        </authorList>
    </citation>
    <scope>NUCLEOTIDE SEQUENCE [LARGE SCALE GENOMIC DNA]</scope>
    <source>
        <strain evidence="3">ATCC 33889 / DSM 1251</strain>
    </source>
</reference>
<dbReference type="Pfam" id="PF01871">
    <property type="entry name" value="AMMECR1"/>
    <property type="match status" value="1"/>
</dbReference>
<protein>
    <submittedName>
        <fullName evidence="2">AMMECR1</fullName>
    </submittedName>
</protein>
<dbReference type="NCBIfam" id="TIGR00296">
    <property type="entry name" value="TIGR00296 family protein"/>
    <property type="match status" value="1"/>
</dbReference>
<dbReference type="eggNOG" id="COG2078">
    <property type="taxonomic scope" value="Bacteria"/>
</dbReference>
<dbReference type="PANTHER" id="PTHR13016">
    <property type="entry name" value="AMMECR1 HOMOLOG"/>
    <property type="match status" value="1"/>
</dbReference>
<dbReference type="PROSITE" id="PS51112">
    <property type="entry name" value="AMMECR1"/>
    <property type="match status" value="1"/>
</dbReference>
<dbReference type="Gene3D" id="3.30.700.20">
    <property type="entry name" value="Hypothetical protein ph0010, domain 1"/>
    <property type="match status" value="1"/>
</dbReference>
<dbReference type="InterPro" id="IPR023473">
    <property type="entry name" value="AMMECR1"/>
</dbReference>
<name>Q30PF7_SULDN</name>
<dbReference type="InterPro" id="IPR002733">
    <property type="entry name" value="AMMECR1_domain"/>
</dbReference>
<keyword evidence="3" id="KW-1185">Reference proteome</keyword>
<dbReference type="SUPFAM" id="SSF143447">
    <property type="entry name" value="AMMECR1-like"/>
    <property type="match status" value="1"/>
</dbReference>
<dbReference type="InterPro" id="IPR036071">
    <property type="entry name" value="AMMECR1_dom_sf"/>
</dbReference>
<evidence type="ECO:0000313" key="3">
    <source>
        <dbReference type="Proteomes" id="UP000002714"/>
    </source>
</evidence>
<dbReference type="HOGENOM" id="CLU_095686_1_1_7"/>
<gene>
    <name evidence="2" type="ordered locus">Suden_1850</name>
</gene>
<dbReference type="RefSeq" id="WP_011373464.1">
    <property type="nucleotide sequence ID" value="NC_007575.1"/>
</dbReference>
<evidence type="ECO:0000313" key="2">
    <source>
        <dbReference type="EMBL" id="ABB45124.1"/>
    </source>
</evidence>